<organism evidence="1 2">
    <name type="scientific">Saccharicrinis carchari</name>
    <dbReference type="NCBI Taxonomy" id="1168039"/>
    <lineage>
        <taxon>Bacteria</taxon>
        <taxon>Pseudomonadati</taxon>
        <taxon>Bacteroidota</taxon>
        <taxon>Bacteroidia</taxon>
        <taxon>Marinilabiliales</taxon>
        <taxon>Marinilabiliaceae</taxon>
        <taxon>Saccharicrinis</taxon>
    </lineage>
</organism>
<accession>A0A521F099</accession>
<gene>
    <name evidence="1" type="ORF">SAMN06265379_11257</name>
</gene>
<name>A0A521F099_SACCC</name>
<evidence type="ECO:0000313" key="2">
    <source>
        <dbReference type="Proteomes" id="UP000319040"/>
    </source>
</evidence>
<dbReference type="Proteomes" id="UP000319040">
    <property type="component" value="Unassembled WGS sequence"/>
</dbReference>
<sequence>MIHGYHQKKNYDNKLDTMSFKPTNSLEDQSIYNFYKTNMI</sequence>
<protein>
    <submittedName>
        <fullName evidence="1">Uncharacterized protein</fullName>
    </submittedName>
</protein>
<proteinExistence type="predicted"/>
<keyword evidence="2" id="KW-1185">Reference proteome</keyword>
<dbReference type="AlphaFoldDB" id="A0A521F099"/>
<reference evidence="1 2" key="1">
    <citation type="submission" date="2017-05" db="EMBL/GenBank/DDBJ databases">
        <authorList>
            <person name="Varghese N."/>
            <person name="Submissions S."/>
        </authorList>
    </citation>
    <scope>NUCLEOTIDE SEQUENCE [LARGE SCALE GENOMIC DNA]</scope>
    <source>
        <strain evidence="1 2">DSM 27040</strain>
    </source>
</reference>
<evidence type="ECO:0000313" key="1">
    <source>
        <dbReference type="EMBL" id="SMO89618.1"/>
    </source>
</evidence>
<dbReference type="EMBL" id="FXTB01000012">
    <property type="protein sequence ID" value="SMO89618.1"/>
    <property type="molecule type" value="Genomic_DNA"/>
</dbReference>